<comment type="caution">
    <text evidence="2">The sequence shown here is derived from an EMBL/GenBank/DDBJ whole genome shotgun (WGS) entry which is preliminary data.</text>
</comment>
<keyword evidence="3" id="KW-1185">Reference proteome</keyword>
<dbReference type="PANTHER" id="PTHR43436:SF1">
    <property type="entry name" value="TRANSCRIPTIONAL REGULATORY PROTEIN"/>
    <property type="match status" value="1"/>
</dbReference>
<dbReference type="EMBL" id="NHRJ02000015">
    <property type="protein sequence ID" value="PZE19547.1"/>
    <property type="molecule type" value="Genomic_DNA"/>
</dbReference>
<dbReference type="Proteomes" id="UP000214746">
    <property type="component" value="Unassembled WGS sequence"/>
</dbReference>
<evidence type="ECO:0000259" key="1">
    <source>
        <dbReference type="Pfam" id="PF06719"/>
    </source>
</evidence>
<evidence type="ECO:0000313" key="3">
    <source>
        <dbReference type="Proteomes" id="UP000214746"/>
    </source>
</evidence>
<dbReference type="OrthoDB" id="34150at2"/>
<dbReference type="PANTHER" id="PTHR43436">
    <property type="entry name" value="ARAC-FAMILY TRANSCRIPTIONAL REGULATOR"/>
    <property type="match status" value="1"/>
</dbReference>
<feature type="domain" description="Transcription regulator HTH AraC N-terminal" evidence="1">
    <location>
        <begin position="29"/>
        <end position="101"/>
    </location>
</feature>
<organism evidence="2 3">
    <name type="scientific">Paenibacillus xerothermodurans</name>
    <dbReference type="NCBI Taxonomy" id="1977292"/>
    <lineage>
        <taxon>Bacteria</taxon>
        <taxon>Bacillati</taxon>
        <taxon>Bacillota</taxon>
        <taxon>Bacilli</taxon>
        <taxon>Bacillales</taxon>
        <taxon>Paenibacillaceae</taxon>
        <taxon>Paenibacillus</taxon>
    </lineage>
</organism>
<name>A0A2W1N590_PAEXE</name>
<dbReference type="RefSeq" id="WP_089201294.1">
    <property type="nucleotide sequence ID" value="NZ_NHRJ02000015.1"/>
</dbReference>
<sequence length="124" mass="14140">MSEIITTQQIELTKMIERYSEKDGVHHTAIPSLFFMRVSNAAAQNHGVYKPSFCMVAGAKELWLGQERFKYSPADYIVVSVQLPVISQVTEATPDIPYLGFNKSRMGLFWSKFIETLKKLLSYT</sequence>
<gene>
    <name evidence="2" type="ORF">CBW46_017655</name>
</gene>
<dbReference type="AlphaFoldDB" id="A0A2W1N590"/>
<proteinExistence type="predicted"/>
<reference evidence="2" key="1">
    <citation type="submission" date="2018-06" db="EMBL/GenBank/DDBJ databases">
        <title>Paenibacillus xerothermodurans sp. nov. an extremely dry heat resistant spore forming bacterium isolated from the soil of Cape Canaveral, Florida.</title>
        <authorList>
            <person name="Seuylemezian A."/>
            <person name="Kaur N."/>
            <person name="Patil P."/>
            <person name="Patil P."/>
            <person name="Mayilraj S."/>
            <person name="Vaishampayan P."/>
        </authorList>
    </citation>
    <scope>NUCLEOTIDE SEQUENCE [LARGE SCALE GENOMIC DNA]</scope>
    <source>
        <strain evidence="2">ATCC 27380</strain>
    </source>
</reference>
<protein>
    <submittedName>
        <fullName evidence="2">AraC family transcriptional regulator</fullName>
    </submittedName>
</protein>
<evidence type="ECO:0000313" key="2">
    <source>
        <dbReference type="EMBL" id="PZE19547.1"/>
    </source>
</evidence>
<accession>A0A2W1N590</accession>
<dbReference type="GO" id="GO:0006355">
    <property type="term" value="P:regulation of DNA-templated transcription"/>
    <property type="evidence" value="ECO:0007669"/>
    <property type="project" value="TreeGrafter"/>
</dbReference>
<dbReference type="Pfam" id="PF06719">
    <property type="entry name" value="AraC_N"/>
    <property type="match status" value="1"/>
</dbReference>
<dbReference type="InterPro" id="IPR009594">
    <property type="entry name" value="Tscrpt_reg_HTH_AraC_N"/>
</dbReference>